<evidence type="ECO:0000313" key="1">
    <source>
        <dbReference type="EMBL" id="MBH0781781.1"/>
    </source>
</evidence>
<dbReference type="InterPro" id="IPR022536">
    <property type="entry name" value="EspC"/>
</dbReference>
<protein>
    <submittedName>
        <fullName evidence="1">WXG100 family type VII secretion target</fullName>
    </submittedName>
</protein>
<gene>
    <name evidence="1" type="ORF">IT779_36455</name>
</gene>
<sequence length="113" mass="11645">MVRGGPTVTGKHGESLSIVPDEVRALGNYVYSIADALRAALDSAGRDVSALTSSGWIGSAANGFNQGWSEVESGGQQIFTALTTMAEKLGVTAQTYEQRDQSGAGNLAGLDLP</sequence>
<reference evidence="1" key="1">
    <citation type="submission" date="2020-11" db="EMBL/GenBank/DDBJ databases">
        <title>Nocardia NEAU-351.nov., a novel actinomycete isolated from the cow dung.</title>
        <authorList>
            <person name="Zhang X."/>
        </authorList>
    </citation>
    <scope>NUCLEOTIDE SEQUENCE</scope>
    <source>
        <strain evidence="1">NEAU-351</strain>
    </source>
</reference>
<comment type="caution">
    <text evidence="1">The sequence shown here is derived from an EMBL/GenBank/DDBJ whole genome shotgun (WGS) entry which is preliminary data.</text>
</comment>
<name>A0A931II02_9NOCA</name>
<dbReference type="Pfam" id="PF10824">
    <property type="entry name" value="T7SS_ESX_EspC"/>
    <property type="match status" value="1"/>
</dbReference>
<proteinExistence type="predicted"/>
<dbReference type="AlphaFoldDB" id="A0A931II02"/>
<dbReference type="Gene3D" id="1.10.287.1060">
    <property type="entry name" value="ESAT-6-like"/>
    <property type="match status" value="1"/>
</dbReference>
<dbReference type="Proteomes" id="UP000655751">
    <property type="component" value="Unassembled WGS sequence"/>
</dbReference>
<evidence type="ECO:0000313" key="2">
    <source>
        <dbReference type="Proteomes" id="UP000655751"/>
    </source>
</evidence>
<organism evidence="1 2">
    <name type="scientific">Nocardia bovistercoris</name>
    <dbReference type="NCBI Taxonomy" id="2785916"/>
    <lineage>
        <taxon>Bacteria</taxon>
        <taxon>Bacillati</taxon>
        <taxon>Actinomycetota</taxon>
        <taxon>Actinomycetes</taxon>
        <taxon>Mycobacteriales</taxon>
        <taxon>Nocardiaceae</taxon>
        <taxon>Nocardia</taxon>
    </lineage>
</organism>
<dbReference type="NCBIfam" id="TIGR03930">
    <property type="entry name" value="WXG100_ESAT6"/>
    <property type="match status" value="1"/>
</dbReference>
<accession>A0A931II02</accession>
<dbReference type="InterPro" id="IPR036689">
    <property type="entry name" value="ESAT-6-like_sf"/>
</dbReference>
<keyword evidence="2" id="KW-1185">Reference proteome</keyword>
<dbReference type="SUPFAM" id="SSF140453">
    <property type="entry name" value="EsxAB dimer-like"/>
    <property type="match status" value="1"/>
</dbReference>
<dbReference type="GO" id="GO:0009306">
    <property type="term" value="P:protein secretion"/>
    <property type="evidence" value="ECO:0007669"/>
    <property type="project" value="InterPro"/>
</dbReference>
<dbReference type="InterPro" id="IPR010310">
    <property type="entry name" value="T7SS_ESAT-6-like"/>
</dbReference>
<dbReference type="EMBL" id="JADMLG010000029">
    <property type="protein sequence ID" value="MBH0781781.1"/>
    <property type="molecule type" value="Genomic_DNA"/>
</dbReference>